<protein>
    <recommendedName>
        <fullName evidence="2">N-acetylmuramoyl-L-alanine amidase</fullName>
        <ecNumber evidence="2">3.5.1.28</ecNumber>
    </recommendedName>
</protein>
<dbReference type="GeneID" id="77847436"/>
<keyword evidence="3" id="KW-0378">Hydrolase</keyword>
<feature type="domain" description="MurNAc-LAA" evidence="4">
    <location>
        <begin position="71"/>
        <end position="179"/>
    </location>
</feature>
<dbReference type="SUPFAM" id="SSF53187">
    <property type="entry name" value="Zn-dependent exopeptidases"/>
    <property type="match status" value="1"/>
</dbReference>
<dbReference type="OrthoDB" id="9763643at2"/>
<dbReference type="PANTHER" id="PTHR30404:SF0">
    <property type="entry name" value="N-ACETYLMURAMOYL-L-ALANINE AMIDASE AMIC"/>
    <property type="match status" value="1"/>
</dbReference>
<comment type="catalytic activity">
    <reaction evidence="1">
        <text>Hydrolyzes the link between N-acetylmuramoyl residues and L-amino acid residues in certain cell-wall glycopeptides.</text>
        <dbReference type="EC" id="3.5.1.28"/>
    </reaction>
</comment>
<dbReference type="eggNOG" id="COG0860">
    <property type="taxonomic scope" value="Bacteria"/>
</dbReference>
<organism evidence="5 6">
    <name type="scientific">Barnesiella intestinihominis YIT 11860</name>
    <dbReference type="NCBI Taxonomy" id="742726"/>
    <lineage>
        <taxon>Bacteria</taxon>
        <taxon>Pseudomonadati</taxon>
        <taxon>Bacteroidota</taxon>
        <taxon>Bacteroidia</taxon>
        <taxon>Bacteroidales</taxon>
        <taxon>Barnesiellaceae</taxon>
        <taxon>Barnesiella</taxon>
    </lineage>
</organism>
<dbReference type="InterPro" id="IPR050695">
    <property type="entry name" value="N-acetylmuramoyl_amidase_3"/>
</dbReference>
<dbReference type="GO" id="GO:0008745">
    <property type="term" value="F:N-acetylmuramoyl-L-alanine amidase activity"/>
    <property type="evidence" value="ECO:0007669"/>
    <property type="project" value="UniProtKB-EC"/>
</dbReference>
<accession>K0X653</accession>
<dbReference type="HOGENOM" id="CLU_014322_9_5_10"/>
<dbReference type="AlphaFoldDB" id="K0X653"/>
<dbReference type="Pfam" id="PF01520">
    <property type="entry name" value="Amidase_3"/>
    <property type="match status" value="1"/>
</dbReference>
<gene>
    <name evidence="5" type="ORF">HMPREF9448_00061</name>
</gene>
<evidence type="ECO:0000259" key="4">
    <source>
        <dbReference type="SMART" id="SM00646"/>
    </source>
</evidence>
<dbReference type="STRING" id="742726.HMPREF9448_00061"/>
<evidence type="ECO:0000256" key="2">
    <source>
        <dbReference type="ARBA" id="ARBA00011901"/>
    </source>
</evidence>
<dbReference type="EC" id="3.5.1.28" evidence="2"/>
<dbReference type="SMART" id="SM00646">
    <property type="entry name" value="Ami_3"/>
    <property type="match status" value="1"/>
</dbReference>
<dbReference type="CDD" id="cd02696">
    <property type="entry name" value="MurNAc-LAA"/>
    <property type="match status" value="1"/>
</dbReference>
<name>K0X653_9BACT</name>
<reference evidence="5 6" key="1">
    <citation type="submission" date="2012-08" db="EMBL/GenBank/DDBJ databases">
        <title>The Genome Sequence of Barnesiella intestinihominis YIT 11860.</title>
        <authorList>
            <consortium name="The Broad Institute Genome Sequencing Platform"/>
            <person name="Earl A."/>
            <person name="Ward D."/>
            <person name="Feldgarden M."/>
            <person name="Gevers D."/>
            <person name="Morotomi M."/>
            <person name="Walker B."/>
            <person name="Young S.K."/>
            <person name="Zeng Q."/>
            <person name="Gargeya S."/>
            <person name="Fitzgerald M."/>
            <person name="Haas B."/>
            <person name="Abouelleil A."/>
            <person name="Alvarado L."/>
            <person name="Arachchi H.M."/>
            <person name="Berlin A.M."/>
            <person name="Chapman S.B."/>
            <person name="Goldberg J."/>
            <person name="Griggs A."/>
            <person name="Gujja S."/>
            <person name="Hansen M."/>
            <person name="Howarth C."/>
            <person name="Imamovic A."/>
            <person name="Larimer J."/>
            <person name="McCowen C."/>
            <person name="Montmayeur A."/>
            <person name="Murphy C."/>
            <person name="Neiman D."/>
            <person name="Pearson M."/>
            <person name="Priest M."/>
            <person name="Roberts A."/>
            <person name="Saif S."/>
            <person name="Shea T."/>
            <person name="Sisk P."/>
            <person name="Sykes S."/>
            <person name="Wortman J."/>
            <person name="Nusbaum C."/>
            <person name="Birren B."/>
        </authorList>
    </citation>
    <scope>NUCLEOTIDE SEQUENCE [LARGE SCALE GENOMIC DNA]</scope>
    <source>
        <strain evidence="5 6">YIT 11860</strain>
    </source>
</reference>
<dbReference type="Proteomes" id="UP000006044">
    <property type="component" value="Unassembled WGS sequence"/>
</dbReference>
<dbReference type="EMBL" id="ADLE01000001">
    <property type="protein sequence ID" value="EJZ65891.1"/>
    <property type="molecule type" value="Genomic_DNA"/>
</dbReference>
<keyword evidence="6" id="KW-1185">Reference proteome</keyword>
<dbReference type="GO" id="GO:0030288">
    <property type="term" value="C:outer membrane-bounded periplasmic space"/>
    <property type="evidence" value="ECO:0007669"/>
    <property type="project" value="TreeGrafter"/>
</dbReference>
<evidence type="ECO:0000313" key="5">
    <source>
        <dbReference type="EMBL" id="EJZ65891.1"/>
    </source>
</evidence>
<sequence>MVKILLDNGHGYDTPGKRSPIWPDGSQLFEWEFNRDIVSRIEILLKKAGISCVRLVPEKEDISLSERCKRANTIAKQSDCLLISIHANAGGGSGGEVFTYSGSHKSKSYAEIFRDLWKNHFPELRFRGCKEENFCILRESVCPALLTENLFMDNYEDCKILLSECGREKIARWHAESIQTILRRFYQLG</sequence>
<evidence type="ECO:0000256" key="3">
    <source>
        <dbReference type="ARBA" id="ARBA00022801"/>
    </source>
</evidence>
<evidence type="ECO:0000256" key="1">
    <source>
        <dbReference type="ARBA" id="ARBA00001561"/>
    </source>
</evidence>
<dbReference type="Gene3D" id="3.40.630.40">
    <property type="entry name" value="Zn-dependent exopeptidases"/>
    <property type="match status" value="1"/>
</dbReference>
<proteinExistence type="predicted"/>
<comment type="caution">
    <text evidence="5">The sequence shown here is derived from an EMBL/GenBank/DDBJ whole genome shotgun (WGS) entry which is preliminary data.</text>
</comment>
<dbReference type="RefSeq" id="WP_008860695.1">
    <property type="nucleotide sequence ID" value="NZ_CAXSYG010000002.1"/>
</dbReference>
<dbReference type="GO" id="GO:0009253">
    <property type="term" value="P:peptidoglycan catabolic process"/>
    <property type="evidence" value="ECO:0007669"/>
    <property type="project" value="InterPro"/>
</dbReference>
<evidence type="ECO:0000313" key="6">
    <source>
        <dbReference type="Proteomes" id="UP000006044"/>
    </source>
</evidence>
<dbReference type="PANTHER" id="PTHR30404">
    <property type="entry name" value="N-ACETYLMURAMOYL-L-ALANINE AMIDASE"/>
    <property type="match status" value="1"/>
</dbReference>
<dbReference type="InterPro" id="IPR002508">
    <property type="entry name" value="MurNAc-LAA_cat"/>
</dbReference>